<dbReference type="EMBL" id="KZ503041">
    <property type="protein sequence ID" value="PKU68961.1"/>
    <property type="molecule type" value="Genomic_DNA"/>
</dbReference>
<proteinExistence type="predicted"/>
<dbReference type="Proteomes" id="UP000233837">
    <property type="component" value="Unassembled WGS sequence"/>
</dbReference>
<keyword evidence="2" id="KW-1185">Reference proteome</keyword>
<accession>A0A2I0VZX2</accession>
<evidence type="ECO:0000313" key="1">
    <source>
        <dbReference type="EMBL" id="PKU68961.1"/>
    </source>
</evidence>
<organism evidence="1 2">
    <name type="scientific">Dendrobium catenatum</name>
    <dbReference type="NCBI Taxonomy" id="906689"/>
    <lineage>
        <taxon>Eukaryota</taxon>
        <taxon>Viridiplantae</taxon>
        <taxon>Streptophyta</taxon>
        <taxon>Embryophyta</taxon>
        <taxon>Tracheophyta</taxon>
        <taxon>Spermatophyta</taxon>
        <taxon>Magnoliopsida</taxon>
        <taxon>Liliopsida</taxon>
        <taxon>Asparagales</taxon>
        <taxon>Orchidaceae</taxon>
        <taxon>Epidendroideae</taxon>
        <taxon>Malaxideae</taxon>
        <taxon>Dendrobiinae</taxon>
        <taxon>Dendrobium</taxon>
    </lineage>
</organism>
<gene>
    <name evidence="1" type="ORF">MA16_Dca002229</name>
</gene>
<reference evidence="1 2" key="1">
    <citation type="journal article" date="2016" name="Sci. Rep.">
        <title>The Dendrobium catenatum Lindl. genome sequence provides insights into polysaccharide synthase, floral development and adaptive evolution.</title>
        <authorList>
            <person name="Zhang G.Q."/>
            <person name="Xu Q."/>
            <person name="Bian C."/>
            <person name="Tsai W.C."/>
            <person name="Yeh C.M."/>
            <person name="Liu K.W."/>
            <person name="Yoshida K."/>
            <person name="Zhang L.S."/>
            <person name="Chang S.B."/>
            <person name="Chen F."/>
            <person name="Shi Y."/>
            <person name="Su Y.Y."/>
            <person name="Zhang Y.Q."/>
            <person name="Chen L.J."/>
            <person name="Yin Y."/>
            <person name="Lin M."/>
            <person name="Huang H."/>
            <person name="Deng H."/>
            <person name="Wang Z.W."/>
            <person name="Zhu S.L."/>
            <person name="Zhao X."/>
            <person name="Deng C."/>
            <person name="Niu S.C."/>
            <person name="Huang J."/>
            <person name="Wang M."/>
            <person name="Liu G.H."/>
            <person name="Yang H.J."/>
            <person name="Xiao X.J."/>
            <person name="Hsiao Y.Y."/>
            <person name="Wu W.L."/>
            <person name="Chen Y.Y."/>
            <person name="Mitsuda N."/>
            <person name="Ohme-Takagi M."/>
            <person name="Luo Y.B."/>
            <person name="Van de Peer Y."/>
            <person name="Liu Z.J."/>
        </authorList>
    </citation>
    <scope>NUCLEOTIDE SEQUENCE [LARGE SCALE GENOMIC DNA]</scope>
    <source>
        <tissue evidence="1">The whole plant</tissue>
    </source>
</reference>
<name>A0A2I0VZX2_9ASPA</name>
<evidence type="ECO:0000313" key="2">
    <source>
        <dbReference type="Proteomes" id="UP000233837"/>
    </source>
</evidence>
<dbReference type="AlphaFoldDB" id="A0A2I0VZX2"/>
<sequence>MIEVFYLRSMDHEQNATDDINMEEGRELPKITEPQRNNSMESFTQMMEAMTQMIRTSQNQASGRGSGG</sequence>
<protein>
    <submittedName>
        <fullName evidence="1">Uncharacterized protein</fullName>
    </submittedName>
</protein>
<reference evidence="1 2" key="2">
    <citation type="journal article" date="2017" name="Nature">
        <title>The Apostasia genome and the evolution of orchids.</title>
        <authorList>
            <person name="Zhang G.Q."/>
            <person name="Liu K.W."/>
            <person name="Li Z."/>
            <person name="Lohaus R."/>
            <person name="Hsiao Y.Y."/>
            <person name="Niu S.C."/>
            <person name="Wang J.Y."/>
            <person name="Lin Y.C."/>
            <person name="Xu Q."/>
            <person name="Chen L.J."/>
            <person name="Yoshida K."/>
            <person name="Fujiwara S."/>
            <person name="Wang Z.W."/>
            <person name="Zhang Y.Q."/>
            <person name="Mitsuda N."/>
            <person name="Wang M."/>
            <person name="Liu G.H."/>
            <person name="Pecoraro L."/>
            <person name="Huang H.X."/>
            <person name="Xiao X.J."/>
            <person name="Lin M."/>
            <person name="Wu X.Y."/>
            <person name="Wu W.L."/>
            <person name="Chen Y.Y."/>
            <person name="Chang S.B."/>
            <person name="Sakamoto S."/>
            <person name="Ohme-Takagi M."/>
            <person name="Yagi M."/>
            <person name="Zeng S.J."/>
            <person name="Shen C.Y."/>
            <person name="Yeh C.M."/>
            <person name="Luo Y.B."/>
            <person name="Tsai W.C."/>
            <person name="Van de Peer Y."/>
            <person name="Liu Z.J."/>
        </authorList>
    </citation>
    <scope>NUCLEOTIDE SEQUENCE [LARGE SCALE GENOMIC DNA]</scope>
    <source>
        <tissue evidence="1">The whole plant</tissue>
    </source>
</reference>